<sequence>MADNLRVEPSSAESITYRGTRSPRRHFIDRFHCDISSVKGRRIQYLALLKQNTTIRVVGSVKRILPSD</sequence>
<reference evidence="1" key="1">
    <citation type="submission" date="2021-02" db="EMBL/GenBank/DDBJ databases">
        <authorList>
            <person name="Steward A R."/>
        </authorList>
    </citation>
    <scope>NUCLEOTIDE SEQUENCE</scope>
</reference>
<gene>
    <name evidence="1" type="ORF">PMACD_LOCUS12198</name>
</gene>
<keyword evidence="2" id="KW-1185">Reference proteome</keyword>
<dbReference type="EMBL" id="CAJOBZ010000045">
    <property type="protein sequence ID" value="CAF4911751.1"/>
    <property type="molecule type" value="Genomic_DNA"/>
</dbReference>
<accession>A0A821VRW7</accession>
<evidence type="ECO:0000313" key="2">
    <source>
        <dbReference type="Proteomes" id="UP000663880"/>
    </source>
</evidence>
<dbReference type="Proteomes" id="UP000663880">
    <property type="component" value="Unassembled WGS sequence"/>
</dbReference>
<evidence type="ECO:0000313" key="1">
    <source>
        <dbReference type="EMBL" id="CAF4911751.1"/>
    </source>
</evidence>
<protein>
    <submittedName>
        <fullName evidence="1">Uncharacterized protein</fullName>
    </submittedName>
</protein>
<proteinExistence type="predicted"/>
<comment type="caution">
    <text evidence="1">The sequence shown here is derived from an EMBL/GenBank/DDBJ whole genome shotgun (WGS) entry which is preliminary data.</text>
</comment>
<dbReference type="AlphaFoldDB" id="A0A821VRW7"/>
<name>A0A821VRW7_9NEOP</name>
<organism evidence="1 2">
    <name type="scientific">Pieris macdunnoughi</name>
    <dbReference type="NCBI Taxonomy" id="345717"/>
    <lineage>
        <taxon>Eukaryota</taxon>
        <taxon>Metazoa</taxon>
        <taxon>Ecdysozoa</taxon>
        <taxon>Arthropoda</taxon>
        <taxon>Hexapoda</taxon>
        <taxon>Insecta</taxon>
        <taxon>Pterygota</taxon>
        <taxon>Neoptera</taxon>
        <taxon>Endopterygota</taxon>
        <taxon>Lepidoptera</taxon>
        <taxon>Glossata</taxon>
        <taxon>Ditrysia</taxon>
        <taxon>Papilionoidea</taxon>
        <taxon>Pieridae</taxon>
        <taxon>Pierinae</taxon>
        <taxon>Pieris</taxon>
    </lineage>
</organism>